<dbReference type="InterPro" id="IPR036291">
    <property type="entry name" value="NAD(P)-bd_dom_sf"/>
</dbReference>
<dbReference type="Pfam" id="PF01370">
    <property type="entry name" value="Epimerase"/>
    <property type="match status" value="1"/>
</dbReference>
<dbReference type="AlphaFoldDB" id="A0A096AP88"/>
<dbReference type="PANTHER" id="PTHR43078:SF6">
    <property type="entry name" value="UDP-GLUCURONIC ACID DECARBOXYLASE 1"/>
    <property type="match status" value="1"/>
</dbReference>
<gene>
    <name evidence="6" type="ORF">HMPREF0661_06385</name>
</gene>
<dbReference type="PANTHER" id="PTHR43078">
    <property type="entry name" value="UDP-GLUCURONIC ACID DECARBOXYLASE-RELATED"/>
    <property type="match status" value="1"/>
</dbReference>
<keyword evidence="2" id="KW-0210">Decarboxylase</keyword>
<dbReference type="GO" id="GO:0005737">
    <property type="term" value="C:cytoplasm"/>
    <property type="evidence" value="ECO:0007669"/>
    <property type="project" value="TreeGrafter"/>
</dbReference>
<comment type="caution">
    <text evidence="6">The sequence shown here is derived from an EMBL/GenBank/DDBJ whole genome shotgun (WGS) entry which is preliminary data.</text>
</comment>
<accession>A0A096AP88</accession>
<organism evidence="6 7">
    <name type="scientific">Prevotella melaninogenica DNF00666</name>
    <dbReference type="NCBI Taxonomy" id="1401073"/>
    <lineage>
        <taxon>Bacteria</taxon>
        <taxon>Pseudomonadati</taxon>
        <taxon>Bacteroidota</taxon>
        <taxon>Bacteroidia</taxon>
        <taxon>Bacteroidales</taxon>
        <taxon>Prevotellaceae</taxon>
        <taxon>Prevotella</taxon>
    </lineage>
</organism>
<evidence type="ECO:0000256" key="3">
    <source>
        <dbReference type="ARBA" id="ARBA00023027"/>
    </source>
</evidence>
<reference evidence="6 7" key="1">
    <citation type="submission" date="2014-07" db="EMBL/GenBank/DDBJ databases">
        <authorList>
            <person name="McCorrison J."/>
            <person name="Sanka R."/>
            <person name="Torralba M."/>
            <person name="Gillis M."/>
            <person name="Haft D.H."/>
            <person name="Methe B."/>
            <person name="Sutton G."/>
            <person name="Nelson K.E."/>
        </authorList>
    </citation>
    <scope>NUCLEOTIDE SEQUENCE [LARGE SCALE GENOMIC DNA]</scope>
    <source>
        <strain evidence="6 7">DNF00666</strain>
    </source>
</reference>
<evidence type="ECO:0000256" key="1">
    <source>
        <dbReference type="ARBA" id="ARBA00001911"/>
    </source>
</evidence>
<sequence length="349" mass="39006">MKERILKEDISYFADMFPFSAALEGKTIAVTGATGLLGACMVRCLLALRTEKGINLHVVAVVRNVQKAERMFGQVSDEISYYPYDFSCVEPFIPTKKIDYLFHFAAPTASKDFVEHPVETMNTVYGGMQSLLSYAHQHGVTSMVLASTLEVYGTVTDDRRSLTEDMQGYLDPMATRSSYPLAKRAAEALCHNYADEYGVHVKVARLAQTFGAGVNGNDNRVFAQFARSVMKNEDIILHTTGELSRCYCYTIDAVTAMLYILLRGKDGEAYNVANEDTYISIREMAELVASTFNPQSVKVVIQPQEGLGYSPTTKLRLATQRIQALGWEAHFGLKEMFRRLILSMEEELV</sequence>
<comment type="cofactor">
    <cofactor evidence="1">
        <name>NAD(+)</name>
        <dbReference type="ChEBI" id="CHEBI:57540"/>
    </cofactor>
</comment>
<evidence type="ECO:0000259" key="5">
    <source>
        <dbReference type="Pfam" id="PF01370"/>
    </source>
</evidence>
<dbReference type="RefSeq" id="WP_036864663.1">
    <property type="nucleotide sequence ID" value="NZ_JRNS01000333.1"/>
</dbReference>
<evidence type="ECO:0000256" key="4">
    <source>
        <dbReference type="ARBA" id="ARBA00023239"/>
    </source>
</evidence>
<dbReference type="GO" id="GO:0048040">
    <property type="term" value="F:UDP-glucuronate decarboxylase activity"/>
    <property type="evidence" value="ECO:0007669"/>
    <property type="project" value="TreeGrafter"/>
</dbReference>
<dbReference type="InterPro" id="IPR001509">
    <property type="entry name" value="Epimerase_deHydtase"/>
</dbReference>
<protein>
    <submittedName>
        <fullName evidence="6">dTDP-glucose 4,6-dehydratase</fullName>
    </submittedName>
</protein>
<dbReference type="Gene3D" id="3.40.50.720">
    <property type="entry name" value="NAD(P)-binding Rossmann-like Domain"/>
    <property type="match status" value="1"/>
</dbReference>
<keyword evidence="3" id="KW-0520">NAD</keyword>
<dbReference type="Proteomes" id="UP000029578">
    <property type="component" value="Unassembled WGS sequence"/>
</dbReference>
<dbReference type="GO" id="GO:0042732">
    <property type="term" value="P:D-xylose metabolic process"/>
    <property type="evidence" value="ECO:0007669"/>
    <property type="project" value="InterPro"/>
</dbReference>
<proteinExistence type="predicted"/>
<dbReference type="SUPFAM" id="SSF51735">
    <property type="entry name" value="NAD(P)-binding Rossmann-fold domains"/>
    <property type="match status" value="1"/>
</dbReference>
<evidence type="ECO:0000313" key="6">
    <source>
        <dbReference type="EMBL" id="KGF48868.1"/>
    </source>
</evidence>
<feature type="domain" description="NAD-dependent epimerase/dehydratase" evidence="5">
    <location>
        <begin position="28"/>
        <end position="273"/>
    </location>
</feature>
<name>A0A096AP88_9BACT</name>
<dbReference type="GO" id="GO:0070403">
    <property type="term" value="F:NAD+ binding"/>
    <property type="evidence" value="ECO:0007669"/>
    <property type="project" value="InterPro"/>
</dbReference>
<evidence type="ECO:0000313" key="7">
    <source>
        <dbReference type="Proteomes" id="UP000029578"/>
    </source>
</evidence>
<keyword evidence="4" id="KW-0456">Lyase</keyword>
<dbReference type="InterPro" id="IPR044516">
    <property type="entry name" value="UXS-like"/>
</dbReference>
<dbReference type="EMBL" id="JRNS01000333">
    <property type="protein sequence ID" value="KGF48868.1"/>
    <property type="molecule type" value="Genomic_DNA"/>
</dbReference>
<evidence type="ECO:0000256" key="2">
    <source>
        <dbReference type="ARBA" id="ARBA00022793"/>
    </source>
</evidence>